<dbReference type="EMBL" id="DRTB01000063">
    <property type="protein sequence ID" value="HHE04613.1"/>
    <property type="molecule type" value="Genomic_DNA"/>
</dbReference>
<gene>
    <name evidence="1" type="ORF">ENL19_00965</name>
</gene>
<reference evidence="1" key="1">
    <citation type="journal article" date="2020" name="mSystems">
        <title>Genome- and Community-Level Interaction Insights into Carbon Utilization and Element Cycling Functions of Hydrothermarchaeota in Hydrothermal Sediment.</title>
        <authorList>
            <person name="Zhou Z."/>
            <person name="Liu Y."/>
            <person name="Xu W."/>
            <person name="Pan J."/>
            <person name="Luo Z.H."/>
            <person name="Li M."/>
        </authorList>
    </citation>
    <scope>NUCLEOTIDE SEQUENCE [LARGE SCALE GENOMIC DNA]</scope>
    <source>
        <strain evidence="1">HyVt-74</strain>
    </source>
</reference>
<organism evidence="1">
    <name type="scientific">candidate division WOR-3 bacterium</name>
    <dbReference type="NCBI Taxonomy" id="2052148"/>
    <lineage>
        <taxon>Bacteria</taxon>
        <taxon>Bacteria division WOR-3</taxon>
    </lineage>
</organism>
<proteinExistence type="predicted"/>
<protein>
    <submittedName>
        <fullName evidence="1">DUF2225 domain-containing protein</fullName>
    </submittedName>
</protein>
<comment type="caution">
    <text evidence="1">The sequence shown here is derived from an EMBL/GenBank/DDBJ whole genome shotgun (WGS) entry which is preliminary data.</text>
</comment>
<dbReference type="AlphaFoldDB" id="A0A7C5HFX9"/>
<accession>A0A7C5HFX9</accession>
<name>A0A7C5HFX9_UNCW3</name>
<dbReference type="InterPro" id="IPR018708">
    <property type="entry name" value="DUF2225"/>
</dbReference>
<evidence type="ECO:0000313" key="1">
    <source>
        <dbReference type="EMBL" id="HHE04613.1"/>
    </source>
</evidence>
<dbReference type="Pfam" id="PF09986">
    <property type="entry name" value="DUF2225"/>
    <property type="match status" value="1"/>
</dbReference>
<sequence length="284" mass="32524">MPEGQKRISYYQKNPTTCPVCGSSFYKEEMLTGGGRLIAKSITDELRRIYIPSKKVGEIYPLIYPVTVCPECLYGTYHEDFNLIVKSYIDIAYSQRIKRKHDIGLIFPVIDFKKPRNLISGAASYILAISSYSFMDTEVAPTFKKGLSSLRAAWVFDDLNRKYPGQNYDKIKMLFYKKAAKYYELTVQYAQTGEERIDNVKNYGPDLDKNYGFEGVLYISSLLLFKYGIDKNDPDIKNKLTNAKRIISKVFGSGKSSKSKPSLILDLSKDLYEKINDRLEELNA</sequence>
<dbReference type="Proteomes" id="UP000886110">
    <property type="component" value="Unassembled WGS sequence"/>
</dbReference>